<dbReference type="InterPro" id="IPR036388">
    <property type="entry name" value="WH-like_DNA-bd_sf"/>
</dbReference>
<keyword evidence="3" id="KW-0804">Transcription</keyword>
<dbReference type="Gene3D" id="1.10.10.10">
    <property type="entry name" value="Winged helix-like DNA-binding domain superfamily/Winged helix DNA-binding domain"/>
    <property type="match status" value="1"/>
</dbReference>
<keyword evidence="2" id="KW-0238">DNA-binding</keyword>
<sequence>MPYVSHEVASRLAILRQASMAGTILTDREAWVLQLVAEGKTTKDIARTVFVSERTVRGDLQLACAKLDAKNRTHAAVLAVQRGIIRVTKT</sequence>
<name>A0A6G8Q1P8_9ACTN</name>
<keyword evidence="1" id="KW-0805">Transcription regulation</keyword>
<feature type="domain" description="HTH luxR-type" evidence="4">
    <location>
        <begin position="18"/>
        <end position="83"/>
    </location>
</feature>
<dbReference type="PROSITE" id="PS50043">
    <property type="entry name" value="HTH_LUXR_2"/>
    <property type="match status" value="1"/>
</dbReference>
<evidence type="ECO:0000256" key="3">
    <source>
        <dbReference type="ARBA" id="ARBA00023163"/>
    </source>
</evidence>
<dbReference type="CDD" id="cd06170">
    <property type="entry name" value="LuxR_C_like"/>
    <property type="match status" value="1"/>
</dbReference>
<dbReference type="GO" id="GO:0003677">
    <property type="term" value="F:DNA binding"/>
    <property type="evidence" value="ECO:0007669"/>
    <property type="project" value="UniProtKB-KW"/>
</dbReference>
<dbReference type="PRINTS" id="PR00038">
    <property type="entry name" value="HTHLUXR"/>
</dbReference>
<evidence type="ECO:0000313" key="6">
    <source>
        <dbReference type="Proteomes" id="UP000502706"/>
    </source>
</evidence>
<dbReference type="Proteomes" id="UP000502706">
    <property type="component" value="Chromosome"/>
</dbReference>
<keyword evidence="6" id="KW-1185">Reference proteome</keyword>
<evidence type="ECO:0000259" key="4">
    <source>
        <dbReference type="PROSITE" id="PS50043"/>
    </source>
</evidence>
<dbReference type="InterPro" id="IPR000792">
    <property type="entry name" value="Tscrpt_reg_LuxR_C"/>
</dbReference>
<gene>
    <name evidence="5" type="ORF">GBA65_19835</name>
</gene>
<organism evidence="5 6">
    <name type="scientific">Rubrobacter marinus</name>
    <dbReference type="NCBI Taxonomy" id="2653852"/>
    <lineage>
        <taxon>Bacteria</taxon>
        <taxon>Bacillati</taxon>
        <taxon>Actinomycetota</taxon>
        <taxon>Rubrobacteria</taxon>
        <taxon>Rubrobacterales</taxon>
        <taxon>Rubrobacteraceae</taxon>
        <taxon>Rubrobacter</taxon>
    </lineage>
</organism>
<dbReference type="RefSeq" id="WP_166398062.1">
    <property type="nucleotide sequence ID" value="NZ_CP045121.1"/>
</dbReference>
<dbReference type="Pfam" id="PF00196">
    <property type="entry name" value="GerE"/>
    <property type="match status" value="1"/>
</dbReference>
<dbReference type="PANTHER" id="PTHR44688:SF16">
    <property type="entry name" value="DNA-BINDING TRANSCRIPTIONAL ACTIVATOR DEVR_DOSR"/>
    <property type="match status" value="1"/>
</dbReference>
<dbReference type="KEGG" id="rmar:GBA65_19835"/>
<protein>
    <recommendedName>
        <fullName evidence="4">HTH luxR-type domain-containing protein</fullName>
    </recommendedName>
</protein>
<evidence type="ECO:0000313" key="5">
    <source>
        <dbReference type="EMBL" id="QIN80393.1"/>
    </source>
</evidence>
<accession>A0A6G8Q1P8</accession>
<dbReference type="AlphaFoldDB" id="A0A6G8Q1P8"/>
<proteinExistence type="predicted"/>
<dbReference type="InterPro" id="IPR016032">
    <property type="entry name" value="Sig_transdc_resp-reg_C-effctor"/>
</dbReference>
<evidence type="ECO:0000256" key="2">
    <source>
        <dbReference type="ARBA" id="ARBA00023125"/>
    </source>
</evidence>
<evidence type="ECO:0000256" key="1">
    <source>
        <dbReference type="ARBA" id="ARBA00023015"/>
    </source>
</evidence>
<dbReference type="GO" id="GO:0006355">
    <property type="term" value="P:regulation of DNA-templated transcription"/>
    <property type="evidence" value="ECO:0007669"/>
    <property type="project" value="InterPro"/>
</dbReference>
<dbReference type="PANTHER" id="PTHR44688">
    <property type="entry name" value="DNA-BINDING TRANSCRIPTIONAL ACTIVATOR DEVR_DOSR"/>
    <property type="match status" value="1"/>
</dbReference>
<dbReference type="EMBL" id="CP045121">
    <property type="protein sequence ID" value="QIN80393.1"/>
    <property type="molecule type" value="Genomic_DNA"/>
</dbReference>
<dbReference type="SUPFAM" id="SSF46894">
    <property type="entry name" value="C-terminal effector domain of the bipartite response regulators"/>
    <property type="match status" value="1"/>
</dbReference>
<reference evidence="5 6" key="1">
    <citation type="submission" date="2019-10" db="EMBL/GenBank/DDBJ databases">
        <title>Rubrobacter sp nov SCSIO 52915 isolated from a deep-sea sediment in the South China Sea.</title>
        <authorList>
            <person name="Chen R.W."/>
        </authorList>
    </citation>
    <scope>NUCLEOTIDE SEQUENCE [LARGE SCALE GENOMIC DNA]</scope>
    <source>
        <strain evidence="5 6">SCSIO 52915</strain>
    </source>
</reference>
<dbReference type="SMART" id="SM00421">
    <property type="entry name" value="HTH_LUXR"/>
    <property type="match status" value="1"/>
</dbReference>